<keyword evidence="5 8" id="KW-1133">Transmembrane helix</keyword>
<evidence type="ECO:0000256" key="5">
    <source>
        <dbReference type="ARBA" id="ARBA00022989"/>
    </source>
</evidence>
<dbReference type="InterPro" id="IPR010290">
    <property type="entry name" value="TM_effector"/>
</dbReference>
<feature type="transmembrane region" description="Helical" evidence="8">
    <location>
        <begin position="394"/>
        <end position="416"/>
    </location>
</feature>
<dbReference type="Gene3D" id="1.20.1250.20">
    <property type="entry name" value="MFS general substrate transporter like domains"/>
    <property type="match status" value="1"/>
</dbReference>
<proteinExistence type="predicted"/>
<feature type="transmembrane region" description="Helical" evidence="8">
    <location>
        <begin position="365"/>
        <end position="388"/>
    </location>
</feature>
<keyword evidence="6 8" id="KW-0472">Membrane</keyword>
<gene>
    <name evidence="10" type="ORF">ACFSHS_09285</name>
</gene>
<dbReference type="CDD" id="cd06173">
    <property type="entry name" value="MFS_MefA_like"/>
    <property type="match status" value="1"/>
</dbReference>
<keyword evidence="11" id="KW-1185">Reference proteome</keyword>
<evidence type="ECO:0000256" key="8">
    <source>
        <dbReference type="SAM" id="Phobius"/>
    </source>
</evidence>
<evidence type="ECO:0000256" key="4">
    <source>
        <dbReference type="ARBA" id="ARBA00022692"/>
    </source>
</evidence>
<comment type="caution">
    <text evidence="10">The sequence shown here is derived from an EMBL/GenBank/DDBJ whole genome shotgun (WGS) entry which is preliminary data.</text>
</comment>
<sequence length="467" mass="48742">MTRTSADTSTDQTESQDHGTGPFRALRVRNFRIYASANLVSLTGTWMQRIGQDWLVLQLSDDNGVALGLITALQFGPTLMLSMYGGVLADRYAKRRLLLVTQSLMGLLALVLAILVATGGVALWHVFALAGGLGAVSAVDAPVRQAFVSEMVGPALLTNAVSLNSTIFNGARLVGPALAGLLIGAASGNTAPAFFVNAASFAFTIAALAGMRAGELRPSPPVARARGQLRAGLSYTWAHPDLVLAMALALVVGTFGFNYQVTIALMAREVFDLGAEAFGLLSTAFAVGSLTGALLSTRRSVRPRQRFLVISVVVFGLLTVISGLMPGYLSFAVMLVPTGAAALIFSVANNSFVQLGVDPQMRGRVMALYFMCFMGGTPVGAPLIGWIAEHLGAPWGLILGGAVCVVAGLGAAAWLARGRRVRLEAGVAPPRLRLRVGAPGTRVRSARLRAAEEAAADRATGQRVLGG</sequence>
<dbReference type="EMBL" id="JBHUHP010000009">
    <property type="protein sequence ID" value="MFD2091765.1"/>
    <property type="molecule type" value="Genomic_DNA"/>
</dbReference>
<reference evidence="11" key="1">
    <citation type="journal article" date="2019" name="Int. J. Syst. Evol. Microbiol.">
        <title>The Global Catalogue of Microorganisms (GCM) 10K type strain sequencing project: providing services to taxonomists for standard genome sequencing and annotation.</title>
        <authorList>
            <consortium name="The Broad Institute Genomics Platform"/>
            <consortium name="The Broad Institute Genome Sequencing Center for Infectious Disease"/>
            <person name="Wu L."/>
            <person name="Ma J."/>
        </authorList>
    </citation>
    <scope>NUCLEOTIDE SEQUENCE [LARGE SCALE GENOMIC DNA]</scope>
    <source>
        <strain evidence="11">JCM 3338</strain>
    </source>
</reference>
<evidence type="ECO:0000313" key="10">
    <source>
        <dbReference type="EMBL" id="MFD2091765.1"/>
    </source>
</evidence>
<protein>
    <submittedName>
        <fullName evidence="10">MFS transporter</fullName>
    </submittedName>
</protein>
<dbReference type="SUPFAM" id="SSF103473">
    <property type="entry name" value="MFS general substrate transporter"/>
    <property type="match status" value="1"/>
</dbReference>
<evidence type="ECO:0000256" key="2">
    <source>
        <dbReference type="ARBA" id="ARBA00022448"/>
    </source>
</evidence>
<feature type="transmembrane region" description="Helical" evidence="8">
    <location>
        <begin position="307"/>
        <end position="325"/>
    </location>
</feature>
<dbReference type="InterPro" id="IPR036259">
    <property type="entry name" value="MFS_trans_sf"/>
</dbReference>
<feature type="transmembrane region" description="Helical" evidence="8">
    <location>
        <begin position="232"/>
        <end position="257"/>
    </location>
</feature>
<feature type="transmembrane region" description="Helical" evidence="8">
    <location>
        <begin position="64"/>
        <end position="85"/>
    </location>
</feature>
<dbReference type="RefSeq" id="WP_376874362.1">
    <property type="nucleotide sequence ID" value="NZ_JBHUHP010000009.1"/>
</dbReference>
<comment type="subcellular location">
    <subcellularLocation>
        <location evidence="1">Cell membrane</location>
        <topology evidence="1">Multi-pass membrane protein</topology>
    </subcellularLocation>
</comment>
<dbReference type="PANTHER" id="PTHR23513">
    <property type="entry name" value="INTEGRAL MEMBRANE EFFLUX PROTEIN-RELATED"/>
    <property type="match status" value="1"/>
</dbReference>
<feature type="compositionally biased region" description="Polar residues" evidence="7">
    <location>
        <begin position="1"/>
        <end position="13"/>
    </location>
</feature>
<evidence type="ECO:0000259" key="9">
    <source>
        <dbReference type="PROSITE" id="PS50850"/>
    </source>
</evidence>
<accession>A0ABW4XB26</accession>
<name>A0ABW4XB26_9ACTN</name>
<dbReference type="PROSITE" id="PS50850">
    <property type="entry name" value="MFS"/>
    <property type="match status" value="1"/>
</dbReference>
<dbReference type="PANTHER" id="PTHR23513:SF11">
    <property type="entry name" value="STAPHYLOFERRIN A TRANSPORTER"/>
    <property type="match status" value="1"/>
</dbReference>
<evidence type="ECO:0000256" key="1">
    <source>
        <dbReference type="ARBA" id="ARBA00004651"/>
    </source>
</evidence>
<keyword evidence="3" id="KW-1003">Cell membrane</keyword>
<evidence type="ECO:0000256" key="3">
    <source>
        <dbReference type="ARBA" id="ARBA00022475"/>
    </source>
</evidence>
<feature type="domain" description="Major facilitator superfamily (MFS) profile" evidence="9">
    <location>
        <begin position="198"/>
        <end position="467"/>
    </location>
</feature>
<dbReference type="Pfam" id="PF05977">
    <property type="entry name" value="MFS_3"/>
    <property type="match status" value="1"/>
</dbReference>
<dbReference type="Proteomes" id="UP001597402">
    <property type="component" value="Unassembled WGS sequence"/>
</dbReference>
<feature type="region of interest" description="Disordered" evidence="7">
    <location>
        <begin position="1"/>
        <end position="21"/>
    </location>
</feature>
<evidence type="ECO:0000256" key="7">
    <source>
        <dbReference type="SAM" id="MobiDB-lite"/>
    </source>
</evidence>
<feature type="transmembrane region" description="Helical" evidence="8">
    <location>
        <begin position="331"/>
        <end position="353"/>
    </location>
</feature>
<dbReference type="InterPro" id="IPR020846">
    <property type="entry name" value="MFS_dom"/>
</dbReference>
<evidence type="ECO:0000313" key="11">
    <source>
        <dbReference type="Proteomes" id="UP001597402"/>
    </source>
</evidence>
<keyword evidence="4 8" id="KW-0812">Transmembrane</keyword>
<feature type="transmembrane region" description="Helical" evidence="8">
    <location>
        <begin position="191"/>
        <end position="211"/>
    </location>
</feature>
<feature type="transmembrane region" description="Helical" evidence="8">
    <location>
        <begin position="277"/>
        <end position="295"/>
    </location>
</feature>
<organism evidence="10 11">
    <name type="scientific">Blastococcus deserti</name>
    <dbReference type="NCBI Taxonomy" id="2259033"/>
    <lineage>
        <taxon>Bacteria</taxon>
        <taxon>Bacillati</taxon>
        <taxon>Actinomycetota</taxon>
        <taxon>Actinomycetes</taxon>
        <taxon>Geodermatophilales</taxon>
        <taxon>Geodermatophilaceae</taxon>
        <taxon>Blastococcus</taxon>
    </lineage>
</organism>
<keyword evidence="2" id="KW-0813">Transport</keyword>
<evidence type="ECO:0000256" key="6">
    <source>
        <dbReference type="ARBA" id="ARBA00023136"/>
    </source>
</evidence>